<protein>
    <submittedName>
        <fullName evidence="1">Uncharacterized protein</fullName>
    </submittedName>
</protein>
<comment type="caution">
    <text evidence="1">The sequence shown here is derived from an EMBL/GenBank/DDBJ whole genome shotgun (WGS) entry which is preliminary data.</text>
</comment>
<organism evidence="1 2">
    <name type="scientific">Portunus trituberculatus</name>
    <name type="common">Swimming crab</name>
    <name type="synonym">Neptunus trituberculatus</name>
    <dbReference type="NCBI Taxonomy" id="210409"/>
    <lineage>
        <taxon>Eukaryota</taxon>
        <taxon>Metazoa</taxon>
        <taxon>Ecdysozoa</taxon>
        <taxon>Arthropoda</taxon>
        <taxon>Crustacea</taxon>
        <taxon>Multicrustacea</taxon>
        <taxon>Malacostraca</taxon>
        <taxon>Eumalacostraca</taxon>
        <taxon>Eucarida</taxon>
        <taxon>Decapoda</taxon>
        <taxon>Pleocyemata</taxon>
        <taxon>Brachyura</taxon>
        <taxon>Eubrachyura</taxon>
        <taxon>Portunoidea</taxon>
        <taxon>Portunidae</taxon>
        <taxon>Portuninae</taxon>
        <taxon>Portunus</taxon>
    </lineage>
</organism>
<reference evidence="1 2" key="1">
    <citation type="submission" date="2019-05" db="EMBL/GenBank/DDBJ databases">
        <title>Another draft genome of Portunus trituberculatus and its Hox gene families provides insights of decapod evolution.</title>
        <authorList>
            <person name="Jeong J.-H."/>
            <person name="Song I."/>
            <person name="Kim S."/>
            <person name="Choi T."/>
            <person name="Kim D."/>
            <person name="Ryu S."/>
            <person name="Kim W."/>
        </authorList>
    </citation>
    <scope>NUCLEOTIDE SEQUENCE [LARGE SCALE GENOMIC DNA]</scope>
    <source>
        <tissue evidence="1">Muscle</tissue>
    </source>
</reference>
<dbReference type="EMBL" id="VSRR010032399">
    <property type="protein sequence ID" value="MPC71155.1"/>
    <property type="molecule type" value="Genomic_DNA"/>
</dbReference>
<evidence type="ECO:0000313" key="1">
    <source>
        <dbReference type="EMBL" id="MPC71155.1"/>
    </source>
</evidence>
<sequence length="121" mass="13529">MMRIRIPKCATREEEEEALVPGGEEHVGEDLTTIRGQSGSRPRPGIGAVLLEMTLCCLWNERENRASIQLCHTCLLCPASPPEHSSGFNSPTLVLLVFELPCTLVIPFRALFQSLLMLYKY</sequence>
<gene>
    <name evidence="1" type="ORF">E2C01_065425</name>
</gene>
<keyword evidence="2" id="KW-1185">Reference proteome</keyword>
<proteinExistence type="predicted"/>
<evidence type="ECO:0000313" key="2">
    <source>
        <dbReference type="Proteomes" id="UP000324222"/>
    </source>
</evidence>
<dbReference type="Proteomes" id="UP000324222">
    <property type="component" value="Unassembled WGS sequence"/>
</dbReference>
<dbReference type="AlphaFoldDB" id="A0A5B7HNC6"/>
<accession>A0A5B7HNC6</accession>
<name>A0A5B7HNC6_PORTR</name>